<dbReference type="GO" id="GO:0004066">
    <property type="term" value="F:asparagine synthase (glutamine-hydrolyzing) activity"/>
    <property type="evidence" value="ECO:0007669"/>
    <property type="project" value="UniProtKB-EC"/>
</dbReference>
<evidence type="ECO:0000256" key="7">
    <source>
        <dbReference type="ARBA" id="ARBA00022962"/>
    </source>
</evidence>
<dbReference type="PANTHER" id="PTHR43284:SF1">
    <property type="entry name" value="ASPARAGINE SYNTHETASE"/>
    <property type="match status" value="1"/>
</dbReference>
<evidence type="ECO:0000313" key="13">
    <source>
        <dbReference type="EMBL" id="QBP41860.1"/>
    </source>
</evidence>
<name>A0A4P6ZYS2_9BACL</name>
<dbReference type="SUPFAM" id="SSF52402">
    <property type="entry name" value="Adenine nucleotide alpha hydrolases-like"/>
    <property type="match status" value="1"/>
</dbReference>
<dbReference type="InterPro" id="IPR001962">
    <property type="entry name" value="Asn_synthase"/>
</dbReference>
<evidence type="ECO:0000256" key="11">
    <source>
        <dbReference type="PIRSR" id="PIRSR001589-3"/>
    </source>
</evidence>
<keyword evidence="5 10" id="KW-0067">ATP-binding</keyword>
<dbReference type="CDD" id="cd01991">
    <property type="entry name" value="Asn_synthase_B_C"/>
    <property type="match status" value="1"/>
</dbReference>
<evidence type="ECO:0000259" key="12">
    <source>
        <dbReference type="PROSITE" id="PS51278"/>
    </source>
</evidence>
<feature type="site" description="Important for beta-aspartyl-AMP intermediate formation" evidence="11">
    <location>
        <position position="354"/>
    </location>
</feature>
<evidence type="ECO:0000256" key="2">
    <source>
        <dbReference type="ARBA" id="ARBA00005752"/>
    </source>
</evidence>
<dbReference type="PANTHER" id="PTHR43284">
    <property type="entry name" value="ASPARAGINE SYNTHETASE (GLUTAMINE-HYDROLYZING)"/>
    <property type="match status" value="1"/>
</dbReference>
<sequence length="627" mass="71841">MCGFTGFIGETNNAFDVLTEMMETIVHRGPDSSGEFVEDGAALGFRRLSIIDLEAGSQPIYNEDQSIVLIFNGEIYNFMELRDDLVAKGHNFLTHTDSEVLIHGYEEYGKDLVAKLRGMFAFVIWDRSEKKLFAARDMFGIKPFYYSQMNGTLLFGSEIKSFIPHPHFQKEFNEKALKPYLTFQYPVLNETFFKGVYKLPAAHYMIYEKGNLQINRYWTPQFKPSDQPLVKLVDEIDDVVRESVIAHKISDVKVGSFLSSGVDSSYVASVLKPDKTFTVGFGNQNFSEIDNAKELSNELGIQNISEILDPDACFSKLAEIQYMMDEPHSNPSIVPLYFLAELASKHVTVVLSGEGADELFGGYADYDTAPALKKYKKIPLLIRKQLGVVAKRLPEVKGKSFLIKGGLPVEDWFIGQAKIFSEEEAVSIVKPYLRNSLKVEEIVKPIYDQVKQEDDLTKMQYLDLHLWLVDDILLKADKMSMAHSIELRVPFLDREVMATASKIPTKYRVNHIDTKYAFRLAAGRSLPQKSANRKKIGFPVPIRHWIRTDKYYQEIKEYFTGTAASTFFDQEKILQLLEDHYQGKTNNGRKIWTIFMFLIWYKVYFESNSIPFVETKSKQTKQLVTTR</sequence>
<evidence type="ECO:0000256" key="9">
    <source>
        <dbReference type="PIRSR" id="PIRSR001589-1"/>
    </source>
</evidence>
<dbReference type="EMBL" id="CP038015">
    <property type="protein sequence ID" value="QBP41860.1"/>
    <property type="molecule type" value="Genomic_DNA"/>
</dbReference>
<dbReference type="PROSITE" id="PS51278">
    <property type="entry name" value="GATASE_TYPE_2"/>
    <property type="match status" value="1"/>
</dbReference>
<feature type="domain" description="Glutamine amidotransferase type-2" evidence="12">
    <location>
        <begin position="2"/>
        <end position="210"/>
    </location>
</feature>
<evidence type="ECO:0000256" key="1">
    <source>
        <dbReference type="ARBA" id="ARBA00005187"/>
    </source>
</evidence>
<keyword evidence="13" id="KW-0436">Ligase</keyword>
<dbReference type="OrthoDB" id="9763290at2"/>
<gene>
    <name evidence="13" type="primary">asnB</name>
    <name evidence="13" type="ORF">E2636_12180</name>
</gene>
<dbReference type="Gene3D" id="3.60.20.10">
    <property type="entry name" value="Glutamine Phosphoribosylpyrophosphate, subunit 1, domain 1"/>
    <property type="match status" value="1"/>
</dbReference>
<dbReference type="Pfam" id="PF00733">
    <property type="entry name" value="Asn_synthase"/>
    <property type="match status" value="1"/>
</dbReference>
<comment type="catalytic activity">
    <reaction evidence="8">
        <text>L-aspartate + L-glutamine + ATP + H2O = L-asparagine + L-glutamate + AMP + diphosphate + H(+)</text>
        <dbReference type="Rhea" id="RHEA:12228"/>
        <dbReference type="ChEBI" id="CHEBI:15377"/>
        <dbReference type="ChEBI" id="CHEBI:15378"/>
        <dbReference type="ChEBI" id="CHEBI:29985"/>
        <dbReference type="ChEBI" id="CHEBI:29991"/>
        <dbReference type="ChEBI" id="CHEBI:30616"/>
        <dbReference type="ChEBI" id="CHEBI:33019"/>
        <dbReference type="ChEBI" id="CHEBI:58048"/>
        <dbReference type="ChEBI" id="CHEBI:58359"/>
        <dbReference type="ChEBI" id="CHEBI:456215"/>
        <dbReference type="EC" id="6.3.5.4"/>
    </reaction>
</comment>
<reference evidence="13 14" key="1">
    <citation type="submission" date="2019-03" db="EMBL/GenBank/DDBJ databases">
        <title>Complete genome sequence of Paenisporosarcina antarctica CGMCC 1.6503T.</title>
        <authorList>
            <person name="Rong J.-C."/>
            <person name="Chi N.-Y."/>
            <person name="Zhang Q.-F."/>
        </authorList>
    </citation>
    <scope>NUCLEOTIDE SEQUENCE [LARGE SCALE GENOMIC DNA]</scope>
    <source>
        <strain evidence="13 14">CGMCC 1.6503</strain>
    </source>
</reference>
<proteinExistence type="inferred from homology"/>
<keyword evidence="9" id="KW-0028">Amino-acid biosynthesis</keyword>
<evidence type="ECO:0000256" key="3">
    <source>
        <dbReference type="ARBA" id="ARBA00012737"/>
    </source>
</evidence>
<keyword evidence="14" id="KW-1185">Reference proteome</keyword>
<feature type="binding site" evidence="10">
    <location>
        <position position="97"/>
    </location>
    <ligand>
        <name>L-glutamine</name>
        <dbReference type="ChEBI" id="CHEBI:58359"/>
    </ligand>
</feature>
<dbReference type="EC" id="6.3.5.4" evidence="3"/>
<keyword evidence="6 9" id="KW-0061">Asparagine biosynthesis</keyword>
<dbReference type="GO" id="GO:0005524">
    <property type="term" value="F:ATP binding"/>
    <property type="evidence" value="ECO:0007669"/>
    <property type="project" value="UniProtKB-KW"/>
</dbReference>
<comment type="similarity">
    <text evidence="2">Belongs to the asparagine synthetase family.</text>
</comment>
<dbReference type="InterPro" id="IPR029055">
    <property type="entry name" value="Ntn_hydrolases_N"/>
</dbReference>
<feature type="binding site" evidence="10">
    <location>
        <begin position="352"/>
        <end position="353"/>
    </location>
    <ligand>
        <name>ATP</name>
        <dbReference type="ChEBI" id="CHEBI:30616"/>
    </ligand>
</feature>
<dbReference type="InterPro" id="IPR017932">
    <property type="entry name" value="GATase_2_dom"/>
</dbReference>
<feature type="binding site" evidence="10">
    <location>
        <position position="279"/>
    </location>
    <ligand>
        <name>ATP</name>
        <dbReference type="ChEBI" id="CHEBI:30616"/>
    </ligand>
</feature>
<evidence type="ECO:0000313" key="14">
    <source>
        <dbReference type="Proteomes" id="UP000294292"/>
    </source>
</evidence>
<dbReference type="SUPFAM" id="SSF56235">
    <property type="entry name" value="N-terminal nucleophile aminohydrolases (Ntn hydrolases)"/>
    <property type="match status" value="1"/>
</dbReference>
<evidence type="ECO:0000256" key="4">
    <source>
        <dbReference type="ARBA" id="ARBA00022741"/>
    </source>
</evidence>
<comment type="pathway">
    <text evidence="1">Amino-acid biosynthesis; L-asparagine biosynthesis; L-asparagine from L-aspartate (L-Gln route): step 1/1.</text>
</comment>
<evidence type="ECO:0000256" key="6">
    <source>
        <dbReference type="ARBA" id="ARBA00022888"/>
    </source>
</evidence>
<dbReference type="InterPro" id="IPR014729">
    <property type="entry name" value="Rossmann-like_a/b/a_fold"/>
</dbReference>
<protein>
    <recommendedName>
        <fullName evidence="3">asparagine synthase (glutamine-hydrolyzing)</fullName>
        <ecNumber evidence="3">6.3.5.4</ecNumber>
    </recommendedName>
</protein>
<dbReference type="Proteomes" id="UP000294292">
    <property type="component" value="Chromosome"/>
</dbReference>
<accession>A0A4P6ZYS2</accession>
<dbReference type="KEGG" id="panc:E2636_12180"/>
<dbReference type="GO" id="GO:0005829">
    <property type="term" value="C:cytosol"/>
    <property type="evidence" value="ECO:0007669"/>
    <property type="project" value="TreeGrafter"/>
</dbReference>
<dbReference type="NCBIfam" id="TIGR01536">
    <property type="entry name" value="asn_synth_AEB"/>
    <property type="match status" value="1"/>
</dbReference>
<evidence type="ECO:0000256" key="5">
    <source>
        <dbReference type="ARBA" id="ARBA00022840"/>
    </source>
</evidence>
<evidence type="ECO:0000256" key="10">
    <source>
        <dbReference type="PIRSR" id="PIRSR001589-2"/>
    </source>
</evidence>
<dbReference type="CDD" id="cd00712">
    <property type="entry name" value="AsnB"/>
    <property type="match status" value="1"/>
</dbReference>
<dbReference type="Gene3D" id="3.40.50.620">
    <property type="entry name" value="HUPs"/>
    <property type="match status" value="1"/>
</dbReference>
<keyword evidence="4 10" id="KW-0547">Nucleotide-binding</keyword>
<dbReference type="GO" id="GO:0006529">
    <property type="term" value="P:asparagine biosynthetic process"/>
    <property type="evidence" value="ECO:0007669"/>
    <property type="project" value="UniProtKB-KW"/>
</dbReference>
<dbReference type="AlphaFoldDB" id="A0A4P6ZYS2"/>
<feature type="active site" description="For GATase activity" evidence="9">
    <location>
        <position position="2"/>
    </location>
</feature>
<dbReference type="PIRSF" id="PIRSF001589">
    <property type="entry name" value="Asn_synthetase_glu-h"/>
    <property type="match status" value="1"/>
</dbReference>
<dbReference type="Pfam" id="PF13537">
    <property type="entry name" value="GATase_7"/>
    <property type="match status" value="1"/>
</dbReference>
<dbReference type="InterPro" id="IPR051786">
    <property type="entry name" value="ASN_synthetase/amidase"/>
</dbReference>
<keyword evidence="7 9" id="KW-0315">Glutamine amidotransferase</keyword>
<dbReference type="InterPro" id="IPR033738">
    <property type="entry name" value="AsnB_N"/>
</dbReference>
<dbReference type="RefSeq" id="WP_134210431.1">
    <property type="nucleotide sequence ID" value="NZ_CP038015.1"/>
</dbReference>
<organism evidence="13 14">
    <name type="scientific">Paenisporosarcina antarctica</name>
    <dbReference type="NCBI Taxonomy" id="417367"/>
    <lineage>
        <taxon>Bacteria</taxon>
        <taxon>Bacillati</taxon>
        <taxon>Bacillota</taxon>
        <taxon>Bacilli</taxon>
        <taxon>Bacillales</taxon>
        <taxon>Caryophanaceae</taxon>
        <taxon>Paenisporosarcina</taxon>
    </lineage>
</organism>
<evidence type="ECO:0000256" key="8">
    <source>
        <dbReference type="ARBA" id="ARBA00048741"/>
    </source>
</evidence>
<dbReference type="InterPro" id="IPR006426">
    <property type="entry name" value="Asn_synth_AEB"/>
</dbReference>